<dbReference type="Proteomes" id="UP001153332">
    <property type="component" value="Unassembled WGS sequence"/>
</dbReference>
<evidence type="ECO:0000313" key="1">
    <source>
        <dbReference type="EMBL" id="KAJ8127957.1"/>
    </source>
</evidence>
<organism evidence="1 2">
    <name type="scientific">Lasiodiplodia mahajangana</name>
    <dbReference type="NCBI Taxonomy" id="1108764"/>
    <lineage>
        <taxon>Eukaryota</taxon>
        <taxon>Fungi</taxon>
        <taxon>Dikarya</taxon>
        <taxon>Ascomycota</taxon>
        <taxon>Pezizomycotina</taxon>
        <taxon>Dothideomycetes</taxon>
        <taxon>Dothideomycetes incertae sedis</taxon>
        <taxon>Botryosphaeriales</taxon>
        <taxon>Botryosphaeriaceae</taxon>
        <taxon>Lasiodiplodia</taxon>
    </lineage>
</organism>
<gene>
    <name evidence="1" type="ORF">O1611_g5679</name>
</gene>
<reference evidence="1" key="1">
    <citation type="submission" date="2022-12" db="EMBL/GenBank/DDBJ databases">
        <title>Genome Sequence of Lasiodiplodia mahajangana.</title>
        <authorList>
            <person name="Buettner E."/>
        </authorList>
    </citation>
    <scope>NUCLEOTIDE SEQUENCE</scope>
    <source>
        <strain evidence="1">VT137</strain>
    </source>
</reference>
<dbReference type="EMBL" id="JAPUUL010001236">
    <property type="protein sequence ID" value="KAJ8127957.1"/>
    <property type="molecule type" value="Genomic_DNA"/>
</dbReference>
<sequence>MAIPAPTYENPRGFRRAVHAHRRPLPLKTWDGTSSSLNSSHKIRCPPSTQPHQYYRLPISPESPIPPPSPGRIKQKHAYLAPIRPVRRSVKRKARDGRNKKHNILPPIHEVIPPELLLLHPPPPPPPNVLPPTPSTTPEPRESSNNHNFRHDQRPEMLDSITYVLNRHRREERMPLVAPPLAQFNEFGYIDQATYQWVPRPYFRQDSYAEPPPPPPPRDPPRKMPEEKERKAKGGHCNVKYSDEQKDFVRYHRADLAIKWDNITKVYENQFKDCPEHRETQGLQGICYRKNDDLPRIQVPKRSTTFHSKDDPKFRSIDTSQLPAIVNGRLLFEEQNQLQSVDIGQLPFVASGRFMFMENGQLKSIGDGNLEPIDNGQLEFMLNGHANWKSVKVRQQNECKEKYSLVFLYPERAMHYDWVQKAHRERAAALIQIRQLQFEKARLITQGLGTYQPKCESTVTCACCTDDERDAYIAAKENAGDKNKKGKKPPKAKKLPKYGELTTLLSELEGRVSLKGHMEVDQGNCFET</sequence>
<evidence type="ECO:0000313" key="2">
    <source>
        <dbReference type="Proteomes" id="UP001153332"/>
    </source>
</evidence>
<name>A0ACC2JKA2_9PEZI</name>
<keyword evidence="2" id="KW-1185">Reference proteome</keyword>
<protein>
    <submittedName>
        <fullName evidence="1">Uncharacterized protein</fullName>
    </submittedName>
</protein>
<accession>A0ACC2JKA2</accession>
<proteinExistence type="predicted"/>
<comment type="caution">
    <text evidence="1">The sequence shown here is derived from an EMBL/GenBank/DDBJ whole genome shotgun (WGS) entry which is preliminary data.</text>
</comment>